<feature type="compositionally biased region" description="Basic and acidic residues" evidence="12">
    <location>
        <begin position="87"/>
        <end position="98"/>
    </location>
</feature>
<dbReference type="SUPFAM" id="SSF50182">
    <property type="entry name" value="Sm-like ribonucleoproteins"/>
    <property type="match status" value="1"/>
</dbReference>
<name>A0A4U5MEE2_STECR</name>
<dbReference type="Proteomes" id="UP000298663">
    <property type="component" value="Unassembled WGS sequence"/>
</dbReference>
<evidence type="ECO:0000256" key="4">
    <source>
        <dbReference type="ARBA" id="ARBA00022490"/>
    </source>
</evidence>
<keyword evidence="15" id="KW-1185">Reference proteome</keyword>
<evidence type="ECO:0000256" key="10">
    <source>
        <dbReference type="ARBA" id="ARBA00033121"/>
    </source>
</evidence>
<dbReference type="PROSITE" id="PS52002">
    <property type="entry name" value="SM"/>
    <property type="match status" value="1"/>
</dbReference>
<dbReference type="AlphaFoldDB" id="A0A4U5MEE2"/>
<reference evidence="14 15" key="2">
    <citation type="journal article" date="2019" name="G3 (Bethesda)">
        <title>Hybrid Assembly of the Genome of the Entomopathogenic Nematode Steinernema carpocapsae Identifies the X-Chromosome.</title>
        <authorList>
            <person name="Serra L."/>
            <person name="Macchietto M."/>
            <person name="Macias-Munoz A."/>
            <person name="McGill C.J."/>
            <person name="Rodriguez I.M."/>
            <person name="Rodriguez B."/>
            <person name="Murad R."/>
            <person name="Mortazavi A."/>
        </authorList>
    </citation>
    <scope>NUCLEOTIDE SEQUENCE [LARGE SCALE GENOMIC DNA]</scope>
    <source>
        <strain evidence="14 15">ALL</strain>
    </source>
</reference>
<dbReference type="InterPro" id="IPR010920">
    <property type="entry name" value="LSM_dom_sf"/>
</dbReference>
<dbReference type="GO" id="GO:0006397">
    <property type="term" value="P:mRNA processing"/>
    <property type="evidence" value="ECO:0007669"/>
    <property type="project" value="UniProtKB-KW"/>
</dbReference>
<evidence type="ECO:0000313" key="15">
    <source>
        <dbReference type="Proteomes" id="UP000298663"/>
    </source>
</evidence>
<sequence>MKLVRFLMKLSQETVSIELKSGTIAYGTVAGVDMSMNVHLRKVTLTTQFQEPTIMDTMTVRGNNIRYIILNEGANLDLLLLDDDAKKKPSRRVPDSRGRGRGGRIGRGGRGGGRGRGRF</sequence>
<evidence type="ECO:0000256" key="9">
    <source>
        <dbReference type="ARBA" id="ARBA00023274"/>
    </source>
</evidence>
<evidence type="ECO:0000256" key="1">
    <source>
        <dbReference type="ARBA" id="ARBA00004123"/>
    </source>
</evidence>
<evidence type="ECO:0000256" key="2">
    <source>
        <dbReference type="ARBA" id="ARBA00004496"/>
    </source>
</evidence>
<dbReference type="OrthoDB" id="9626941at2759"/>
<proteinExistence type="inferred from homology"/>
<keyword evidence="4" id="KW-0963">Cytoplasm</keyword>
<dbReference type="EMBL" id="AZBU02000008">
    <property type="protein sequence ID" value="TKR67253.1"/>
    <property type="molecule type" value="Genomic_DNA"/>
</dbReference>
<dbReference type="GO" id="GO:0008380">
    <property type="term" value="P:RNA splicing"/>
    <property type="evidence" value="ECO:0007669"/>
    <property type="project" value="UniProtKB-KW"/>
</dbReference>
<comment type="caution">
    <text evidence="14">The sequence shown here is derived from an EMBL/GenBank/DDBJ whole genome shotgun (WGS) entry which is preliminary data.</text>
</comment>
<comment type="similarity">
    <text evidence="3">Belongs to the snRNP core protein family.</text>
</comment>
<dbReference type="InterPro" id="IPR027141">
    <property type="entry name" value="LSm4/Sm_D1/D3"/>
</dbReference>
<accession>A0A4U5MEE2</accession>
<gene>
    <name evidence="14" type="ORF">L596_023435</name>
</gene>
<dbReference type="STRING" id="34508.A0A4U5MEE2"/>
<keyword evidence="7" id="KW-0508">mRNA splicing</keyword>
<reference evidence="14 15" key="1">
    <citation type="journal article" date="2015" name="Genome Biol.">
        <title>Comparative genomics of Steinernema reveals deeply conserved gene regulatory networks.</title>
        <authorList>
            <person name="Dillman A.R."/>
            <person name="Macchietto M."/>
            <person name="Porter C.F."/>
            <person name="Rogers A."/>
            <person name="Williams B."/>
            <person name="Antoshechkin I."/>
            <person name="Lee M.M."/>
            <person name="Goodwin Z."/>
            <person name="Lu X."/>
            <person name="Lewis E.E."/>
            <person name="Goodrich-Blair H."/>
            <person name="Stock S.P."/>
            <person name="Adams B.J."/>
            <person name="Sternberg P.W."/>
            <person name="Mortazavi A."/>
        </authorList>
    </citation>
    <scope>NUCLEOTIDE SEQUENCE [LARGE SCALE GENOMIC DNA]</scope>
    <source>
        <strain evidence="14 15">ALL</strain>
    </source>
</reference>
<evidence type="ECO:0000313" key="14">
    <source>
        <dbReference type="EMBL" id="TKR67253.1"/>
    </source>
</evidence>
<evidence type="ECO:0000256" key="8">
    <source>
        <dbReference type="ARBA" id="ARBA00023242"/>
    </source>
</evidence>
<keyword evidence="9" id="KW-0687">Ribonucleoprotein</keyword>
<evidence type="ECO:0000259" key="13">
    <source>
        <dbReference type="PROSITE" id="PS52002"/>
    </source>
</evidence>
<keyword evidence="5" id="KW-0507">mRNA processing</keyword>
<dbReference type="GO" id="GO:0005737">
    <property type="term" value="C:cytoplasm"/>
    <property type="evidence" value="ECO:0007669"/>
    <property type="project" value="UniProtKB-SubCell"/>
</dbReference>
<dbReference type="InterPro" id="IPR047575">
    <property type="entry name" value="Sm"/>
</dbReference>
<evidence type="ECO:0000256" key="6">
    <source>
        <dbReference type="ARBA" id="ARBA00022728"/>
    </source>
</evidence>
<evidence type="ECO:0000256" key="5">
    <source>
        <dbReference type="ARBA" id="ARBA00022664"/>
    </source>
</evidence>
<evidence type="ECO:0000256" key="7">
    <source>
        <dbReference type="ARBA" id="ARBA00023187"/>
    </source>
</evidence>
<dbReference type="InterPro" id="IPR001163">
    <property type="entry name" value="Sm_dom_euk/arc"/>
</dbReference>
<dbReference type="GO" id="GO:0005681">
    <property type="term" value="C:spliceosomal complex"/>
    <property type="evidence" value="ECO:0007669"/>
    <property type="project" value="UniProtKB-KW"/>
</dbReference>
<dbReference type="FunFam" id="2.30.30.100:FF:000016">
    <property type="entry name" value="Small nuclear ribonucleoprotein Sm D1"/>
    <property type="match status" value="1"/>
</dbReference>
<evidence type="ECO:0000256" key="11">
    <source>
        <dbReference type="ARBA" id="ARBA00073888"/>
    </source>
</evidence>
<dbReference type="SMART" id="SM00651">
    <property type="entry name" value="Sm"/>
    <property type="match status" value="1"/>
</dbReference>
<dbReference type="Pfam" id="PF01423">
    <property type="entry name" value="LSM"/>
    <property type="match status" value="1"/>
</dbReference>
<feature type="region of interest" description="Disordered" evidence="12">
    <location>
        <begin position="87"/>
        <end position="119"/>
    </location>
</feature>
<dbReference type="Gene3D" id="2.30.30.100">
    <property type="match status" value="1"/>
</dbReference>
<feature type="domain" description="Sm" evidence="13">
    <location>
        <begin position="2"/>
        <end position="74"/>
    </location>
</feature>
<keyword evidence="8" id="KW-0539">Nucleus</keyword>
<evidence type="ECO:0000256" key="3">
    <source>
        <dbReference type="ARBA" id="ARBA00008146"/>
    </source>
</evidence>
<dbReference type="GO" id="GO:0003723">
    <property type="term" value="F:RNA binding"/>
    <property type="evidence" value="ECO:0007669"/>
    <property type="project" value="InterPro"/>
</dbReference>
<protein>
    <recommendedName>
        <fullName evidence="11">Probable small nuclear ribonucleoprotein Sm D1</fullName>
    </recommendedName>
    <alternativeName>
        <fullName evidence="10">snRNP core protein D1</fullName>
    </alternativeName>
</protein>
<dbReference type="PANTHER" id="PTHR23338">
    <property type="entry name" value="SMALL NUCLEAR RIBONUCLEOPROTEIN SM"/>
    <property type="match status" value="1"/>
</dbReference>
<evidence type="ECO:0000256" key="12">
    <source>
        <dbReference type="SAM" id="MobiDB-lite"/>
    </source>
</evidence>
<organism evidence="14 15">
    <name type="scientific">Steinernema carpocapsae</name>
    <name type="common">Entomopathogenic nematode</name>
    <dbReference type="NCBI Taxonomy" id="34508"/>
    <lineage>
        <taxon>Eukaryota</taxon>
        <taxon>Metazoa</taxon>
        <taxon>Ecdysozoa</taxon>
        <taxon>Nematoda</taxon>
        <taxon>Chromadorea</taxon>
        <taxon>Rhabditida</taxon>
        <taxon>Tylenchina</taxon>
        <taxon>Panagrolaimomorpha</taxon>
        <taxon>Strongyloidoidea</taxon>
        <taxon>Steinernematidae</taxon>
        <taxon>Steinernema</taxon>
    </lineage>
</organism>
<comment type="subcellular location">
    <subcellularLocation>
        <location evidence="2">Cytoplasm</location>
    </subcellularLocation>
    <subcellularLocation>
        <location evidence="1">Nucleus</location>
    </subcellularLocation>
</comment>
<keyword evidence="6" id="KW-0747">Spliceosome</keyword>